<sequence>MKLLLDTHIWLWYALGDSQLSENLQAAIASNTTELWLSPISIWEVLLLVEKRRISLQVDPTNWINQSLKSLAIREAPLNHQIAILSRQIKLPHQDPADRFIAATAIHYQLQLATVDARLVAATWLPTVS</sequence>
<organism evidence="2 3">
    <name type="scientific">Myxacorys almedinensis A</name>
    <dbReference type="NCBI Taxonomy" id="2690445"/>
    <lineage>
        <taxon>Bacteria</taxon>
        <taxon>Bacillati</taxon>
        <taxon>Cyanobacteriota</taxon>
        <taxon>Cyanophyceae</taxon>
        <taxon>Leptolyngbyales</taxon>
        <taxon>Leptolyngbyaceae</taxon>
        <taxon>Myxacorys</taxon>
        <taxon>Myxacorys almedinensis</taxon>
    </lineage>
</organism>
<proteinExistence type="predicted"/>
<dbReference type="Pfam" id="PF01850">
    <property type="entry name" value="PIN"/>
    <property type="match status" value="1"/>
</dbReference>
<dbReference type="SUPFAM" id="SSF88723">
    <property type="entry name" value="PIN domain-like"/>
    <property type="match status" value="1"/>
</dbReference>
<dbReference type="Proteomes" id="UP000646053">
    <property type="component" value="Unassembled WGS sequence"/>
</dbReference>
<dbReference type="InterPro" id="IPR052919">
    <property type="entry name" value="TA_system_RNase"/>
</dbReference>
<name>A0A8J7Z3D9_9CYAN</name>
<comment type="caution">
    <text evidence="2">The sequence shown here is derived from an EMBL/GenBank/DDBJ whole genome shotgun (WGS) entry which is preliminary data.</text>
</comment>
<feature type="domain" description="PIN" evidence="1">
    <location>
        <begin position="4"/>
        <end position="121"/>
    </location>
</feature>
<gene>
    <name evidence="2" type="ORF">GS601_09205</name>
</gene>
<dbReference type="Gene3D" id="3.40.50.1010">
    <property type="entry name" value="5'-nuclease"/>
    <property type="match status" value="1"/>
</dbReference>
<accession>A0A8J7Z3D9</accession>
<dbReference type="InterPro" id="IPR029060">
    <property type="entry name" value="PIN-like_dom_sf"/>
</dbReference>
<dbReference type="AlphaFoldDB" id="A0A8J7Z3D9"/>
<evidence type="ECO:0000259" key="1">
    <source>
        <dbReference type="Pfam" id="PF01850"/>
    </source>
</evidence>
<reference evidence="2" key="1">
    <citation type="submission" date="2019-12" db="EMBL/GenBank/DDBJ databases">
        <title>High-Quality draft genome sequences of three cyanobacteria isolated from the limestone walls of the Old Cathedral of Coimbra.</title>
        <authorList>
            <person name="Tiago I."/>
            <person name="Soares F."/>
            <person name="Portugal A."/>
        </authorList>
    </citation>
    <scope>NUCLEOTIDE SEQUENCE</scope>
    <source>
        <strain evidence="2">A</strain>
    </source>
</reference>
<dbReference type="RefSeq" id="WP_162422968.1">
    <property type="nucleotide sequence ID" value="NZ_WVIE01000008.1"/>
</dbReference>
<protein>
    <submittedName>
        <fullName evidence="2">PIN domain-containing protein</fullName>
    </submittedName>
</protein>
<dbReference type="InterPro" id="IPR002716">
    <property type="entry name" value="PIN_dom"/>
</dbReference>
<dbReference type="PANTHER" id="PTHR36173">
    <property type="entry name" value="RIBONUCLEASE VAPC16-RELATED"/>
    <property type="match status" value="1"/>
</dbReference>
<dbReference type="PANTHER" id="PTHR36173:SF1">
    <property type="entry name" value="RIBONUCLEASE VAPC22"/>
    <property type="match status" value="1"/>
</dbReference>
<dbReference type="InterPro" id="IPR041705">
    <property type="entry name" value="PIN_Sll0205"/>
</dbReference>
<keyword evidence="3" id="KW-1185">Reference proteome</keyword>
<dbReference type="CDD" id="cd09872">
    <property type="entry name" value="PIN_Sll0205-like"/>
    <property type="match status" value="1"/>
</dbReference>
<evidence type="ECO:0000313" key="3">
    <source>
        <dbReference type="Proteomes" id="UP000646053"/>
    </source>
</evidence>
<evidence type="ECO:0000313" key="2">
    <source>
        <dbReference type="EMBL" id="NDJ17461.1"/>
    </source>
</evidence>
<dbReference type="EMBL" id="WVIE01000008">
    <property type="protein sequence ID" value="NDJ17461.1"/>
    <property type="molecule type" value="Genomic_DNA"/>
</dbReference>